<dbReference type="PANTHER" id="PTHR33987">
    <property type="entry name" value="CALCINEURIN-LIKE METALLO-PHOSPHOESTERASE SUPERFAMILY PROTEIN"/>
    <property type="match status" value="1"/>
</dbReference>
<dbReference type="KEGG" id="sna:Snas_4485"/>
<accession>D3Q581</accession>
<dbReference type="InterPro" id="IPR029052">
    <property type="entry name" value="Metallo-depent_PP-like"/>
</dbReference>
<dbReference type="InterPro" id="IPR018946">
    <property type="entry name" value="PhoD-like_MPP"/>
</dbReference>
<dbReference type="PANTHER" id="PTHR33987:SF1">
    <property type="entry name" value="CALCINEURIN-LIKE METALLO-PHOSPHOESTERASE SUPERFAMILY PROTEIN"/>
    <property type="match status" value="1"/>
</dbReference>
<dbReference type="Proteomes" id="UP000000844">
    <property type="component" value="Chromosome"/>
</dbReference>
<keyword evidence="3" id="KW-1185">Reference proteome</keyword>
<name>D3Q581_STANL</name>
<dbReference type="EMBL" id="CP001778">
    <property type="protein sequence ID" value="ADD44130.1"/>
    <property type="molecule type" value="Genomic_DNA"/>
</dbReference>
<dbReference type="CDD" id="cd07389">
    <property type="entry name" value="MPP_PhoD"/>
    <property type="match status" value="1"/>
</dbReference>
<protein>
    <submittedName>
        <fullName evidence="2">Phosphodiesterase/alkaline phosphatase D-like protein</fullName>
    </submittedName>
</protein>
<evidence type="ECO:0000313" key="2">
    <source>
        <dbReference type="EMBL" id="ADD44130.1"/>
    </source>
</evidence>
<gene>
    <name evidence="2" type="ordered locus">Snas_4485</name>
</gene>
<dbReference type="Gene3D" id="2.60.40.380">
    <property type="entry name" value="Purple acid phosphatase-like, N-terminal"/>
    <property type="match status" value="1"/>
</dbReference>
<dbReference type="SUPFAM" id="SSF56300">
    <property type="entry name" value="Metallo-dependent phosphatases"/>
    <property type="match status" value="1"/>
</dbReference>
<dbReference type="RefSeq" id="WP_013019701.1">
    <property type="nucleotide sequence ID" value="NC_013947.1"/>
</dbReference>
<feature type="domain" description="PhoD-like phosphatase metallophosphatase" evidence="1">
    <location>
        <begin position="99"/>
        <end position="334"/>
    </location>
</feature>
<dbReference type="AlphaFoldDB" id="D3Q581"/>
<dbReference type="InterPro" id="IPR038607">
    <property type="entry name" value="PhoD-like_sf"/>
</dbReference>
<dbReference type="Gene3D" id="3.60.21.70">
    <property type="entry name" value="PhoD-like phosphatase"/>
    <property type="match status" value="1"/>
</dbReference>
<reference evidence="2 3" key="1">
    <citation type="journal article" date="2009" name="Stand. Genomic Sci.">
        <title>Complete genome sequence of Stackebrandtia nassauensis type strain (LLR-40K-21).</title>
        <authorList>
            <person name="Munk C."/>
            <person name="Lapidus A."/>
            <person name="Copeland A."/>
            <person name="Jando M."/>
            <person name="Mayilraj S."/>
            <person name="Glavina Del Rio T."/>
            <person name="Nolan M."/>
            <person name="Chen F."/>
            <person name="Lucas S."/>
            <person name="Tice H."/>
            <person name="Cheng J.F."/>
            <person name="Han C."/>
            <person name="Detter J.C."/>
            <person name="Bruce D."/>
            <person name="Goodwin L."/>
            <person name="Chain P."/>
            <person name="Pitluck S."/>
            <person name="Goker M."/>
            <person name="Ovchinikova G."/>
            <person name="Pati A."/>
            <person name="Ivanova N."/>
            <person name="Mavromatis K."/>
            <person name="Chen A."/>
            <person name="Palaniappan K."/>
            <person name="Land M."/>
            <person name="Hauser L."/>
            <person name="Chang Y.J."/>
            <person name="Jeffries C.D."/>
            <person name="Bristow J."/>
            <person name="Eisen J.A."/>
            <person name="Markowitz V."/>
            <person name="Hugenholtz P."/>
            <person name="Kyrpides N.C."/>
            <person name="Klenk H.P."/>
        </authorList>
    </citation>
    <scope>NUCLEOTIDE SEQUENCE [LARGE SCALE GENOMIC DNA]</scope>
    <source>
        <strain evidence="3">DSM 44728 / CIP 108903 / NRRL B-16338 / NBRC 102104 / LLR-40K-21</strain>
    </source>
</reference>
<evidence type="ECO:0000313" key="3">
    <source>
        <dbReference type="Proteomes" id="UP000000844"/>
    </source>
</evidence>
<organism evidence="2 3">
    <name type="scientific">Stackebrandtia nassauensis (strain DSM 44728 / CIP 108903 / NRRL B-16338 / NBRC 102104 / LLR-40K-21)</name>
    <dbReference type="NCBI Taxonomy" id="446470"/>
    <lineage>
        <taxon>Bacteria</taxon>
        <taxon>Bacillati</taxon>
        <taxon>Actinomycetota</taxon>
        <taxon>Actinomycetes</taxon>
        <taxon>Glycomycetales</taxon>
        <taxon>Glycomycetaceae</taxon>
        <taxon>Stackebrandtia</taxon>
    </lineage>
</organism>
<dbReference type="STRING" id="446470.Snas_4485"/>
<proteinExistence type="predicted"/>
<sequence>MSLSYTWVGATTPAAVIVKARLSGDTARLHVSTESDLADPVKSEAVAPENGVAELKVDGLKAATRYYYGVEIDGDLDREALGRFRTHPVLGEPADFTVAATSCAGFEPEHPGTGDVTVPARVSNHPVFSDIRERDPLMLLHMGDIHYYDIGSGEFVPDHDVDTYRGAFDDVFAQPRQAGLYRDVATQYVWDDHDFGPNNSDGTAPGRKAAAQVYRERVPHYELSDEVGIWHSWTIGRVLFVALDVRSYRSPDDDPDGPDKTMLGAAQKAWLKGVLESSDAAFLVLLPVCRWFDSSSNDTWSSFAEERSQLIDMFDSLGWAGRMCLVVGDLHAVAMDSGGNSPGRVPVFHFASMDSRPSVVNNHYDLGPSLPGRGQYGLLRLNDTGAEITVTATGYQGAEKIKSHSFTVGVSGTGHTCTPEEEMKEKRAKTEATSRPSLWTRLKQTVRGLFYNS</sequence>
<evidence type="ECO:0000259" key="1">
    <source>
        <dbReference type="Pfam" id="PF09423"/>
    </source>
</evidence>
<dbReference type="HOGENOM" id="CLU_603957_0_0_11"/>
<dbReference type="Pfam" id="PF09423">
    <property type="entry name" value="PhoD"/>
    <property type="match status" value="1"/>
</dbReference>
<dbReference type="eggNOG" id="COG3540">
    <property type="taxonomic scope" value="Bacteria"/>
</dbReference>